<evidence type="ECO:0000256" key="6">
    <source>
        <dbReference type="RuleBase" id="RU004182"/>
    </source>
</evidence>
<feature type="binding site" evidence="4">
    <location>
        <position position="238"/>
    </location>
    <ligand>
        <name>FAD</name>
        <dbReference type="ChEBI" id="CHEBI:57692"/>
    </ligand>
</feature>
<dbReference type="PROSITE" id="PS51645">
    <property type="entry name" value="PHR_CRY_ALPHA_BETA"/>
    <property type="match status" value="1"/>
</dbReference>
<keyword evidence="2 4" id="KW-0274">FAD</keyword>
<dbReference type="AlphaFoldDB" id="A0AAT9GQA4"/>
<dbReference type="PANTHER" id="PTHR11455:SF9">
    <property type="entry name" value="CRYPTOCHROME CIRCADIAN CLOCK 5 ISOFORM X1"/>
    <property type="match status" value="1"/>
</dbReference>
<dbReference type="GO" id="GO:0006950">
    <property type="term" value="P:response to stress"/>
    <property type="evidence" value="ECO:0007669"/>
    <property type="project" value="UniProtKB-ARBA"/>
</dbReference>
<dbReference type="Gene3D" id="1.10.579.10">
    <property type="entry name" value="DNA Cyclobutane Dipyrimidine Photolyase, subunit A, domain 3"/>
    <property type="match status" value="1"/>
</dbReference>
<dbReference type="InterPro" id="IPR014729">
    <property type="entry name" value="Rossmann-like_a/b/a_fold"/>
</dbReference>
<dbReference type="RefSeq" id="WP_369611229.1">
    <property type="nucleotide sequence ID" value="NZ_AP031322.1"/>
</dbReference>
<evidence type="ECO:0000256" key="5">
    <source>
        <dbReference type="PIRSR" id="PIRSR602081-2"/>
    </source>
</evidence>
<evidence type="ECO:0000259" key="7">
    <source>
        <dbReference type="PROSITE" id="PS51645"/>
    </source>
</evidence>
<sequence length="428" mass="50929">MRCAFIFRRDLRLYDNSGLNNAFNECEEVIPIFIADPRQLINNPYKSEFAVSFMINSLLELDSEIRRKGSKLHIFFGEAENVISNFRGVDAIYVNEDYTPFAITRDSNIKKVCENKGIEFKVFEDYLLTTKSIFHHKTFTSFYNDAKKLKVREPFTIEGKFGSIDSLSTDFLISFKKFESPLFQGGRKEALKLLERDIDYTKRDFPSENGNSHLSPHIKFGTVSIREVYYKKIYNEEFIRELYWRDFFTLLAYYNPYVFGNSFKKKYNYIQWDNNIEYFNAWKEGITGYPIIDAGMRALNSTGYINGRLRMIVAFFLVKVLFVDWRWGEKYFATKLVDYDPAINNGNWQWVASTGVDYTFRIFNPWKQQEKFDPEAKFIKDWVEELRDYPPSVIHSLDKRRVKGYPPPIVDWRERVNYVREKYRSLEN</sequence>
<dbReference type="Gene3D" id="1.25.40.80">
    <property type="match status" value="1"/>
</dbReference>
<dbReference type="SUPFAM" id="SSF48173">
    <property type="entry name" value="Cryptochrome/photolyase FAD-binding domain"/>
    <property type="match status" value="1"/>
</dbReference>
<feature type="binding site" evidence="4">
    <location>
        <begin position="338"/>
        <end position="340"/>
    </location>
    <ligand>
        <name>FAD</name>
        <dbReference type="ChEBI" id="CHEBI:57692"/>
    </ligand>
</feature>
<dbReference type="PRINTS" id="PR00147">
    <property type="entry name" value="DNAPHOTLYASE"/>
</dbReference>
<dbReference type="SUPFAM" id="SSF52425">
    <property type="entry name" value="Cryptochrome/photolyase, N-terminal domain"/>
    <property type="match status" value="1"/>
</dbReference>
<protein>
    <submittedName>
        <fullName evidence="8">Deoxyribodipyrimidine photo-lyase</fullName>
    </submittedName>
</protein>
<feature type="site" description="Electron transfer via tryptophanyl radical" evidence="5">
    <location>
        <position position="348"/>
    </location>
</feature>
<dbReference type="PANTHER" id="PTHR11455">
    <property type="entry name" value="CRYPTOCHROME"/>
    <property type="match status" value="1"/>
</dbReference>
<feature type="binding site" evidence="4">
    <location>
        <position position="200"/>
    </location>
    <ligand>
        <name>FAD</name>
        <dbReference type="ChEBI" id="CHEBI:57692"/>
    </ligand>
</feature>
<feature type="site" description="Electron transfer via tryptophanyl radical" evidence="5">
    <location>
        <position position="272"/>
    </location>
</feature>
<dbReference type="InterPro" id="IPR002081">
    <property type="entry name" value="Cryptochrome/DNA_photolyase_1"/>
</dbReference>
<name>A0AAT9GQA4_9CREN</name>
<dbReference type="GO" id="GO:0071949">
    <property type="term" value="F:FAD binding"/>
    <property type="evidence" value="ECO:0007669"/>
    <property type="project" value="TreeGrafter"/>
</dbReference>
<dbReference type="GO" id="GO:0006139">
    <property type="term" value="P:nucleobase-containing compound metabolic process"/>
    <property type="evidence" value="ECO:0007669"/>
    <property type="project" value="UniProtKB-ARBA"/>
</dbReference>
<feature type="domain" description="Photolyase/cryptochrome alpha/beta" evidence="7">
    <location>
        <begin position="1"/>
        <end position="128"/>
    </location>
</feature>
<evidence type="ECO:0000313" key="8">
    <source>
        <dbReference type="EMBL" id="BFH73053.1"/>
    </source>
</evidence>
<accession>A0AAT9GQA4</accession>
<dbReference type="PROSITE" id="PS00394">
    <property type="entry name" value="DNA_PHOTOLYASES_1_1"/>
    <property type="match status" value="1"/>
</dbReference>
<feature type="site" description="Electron transfer via tryptophanyl radical" evidence="5">
    <location>
        <position position="325"/>
    </location>
</feature>
<organism evidence="8">
    <name type="scientific">Sulfurisphaera javensis</name>
    <dbReference type="NCBI Taxonomy" id="2049879"/>
    <lineage>
        <taxon>Archaea</taxon>
        <taxon>Thermoproteota</taxon>
        <taxon>Thermoprotei</taxon>
        <taxon>Sulfolobales</taxon>
        <taxon>Sulfolobaceae</taxon>
        <taxon>Sulfurisphaera</taxon>
    </lineage>
</organism>
<comment type="cofactor">
    <cofactor evidence="4">
        <name>FAD</name>
        <dbReference type="ChEBI" id="CHEBI:57692"/>
    </cofactor>
    <text evidence="4">Binds 1 FAD per subunit.</text>
</comment>
<dbReference type="InterPro" id="IPR005101">
    <property type="entry name" value="Cryptochr/Photolyase_FAD-bd"/>
</dbReference>
<evidence type="ECO:0000256" key="4">
    <source>
        <dbReference type="PIRSR" id="PIRSR602081-1"/>
    </source>
</evidence>
<reference evidence="8" key="1">
    <citation type="submission" date="2024-03" db="EMBL/GenBank/DDBJ databases">
        <title>Complete genome sequence of Sulfurisphaera javensis strain KD-1.</title>
        <authorList>
            <person name="Sakai H."/>
            <person name="Nur N."/>
            <person name="Suwanto A."/>
            <person name="Kurosawa N."/>
        </authorList>
    </citation>
    <scope>NUCLEOTIDE SEQUENCE</scope>
    <source>
        <strain evidence="8">KD-1</strain>
    </source>
</reference>
<dbReference type="GO" id="GO:0003904">
    <property type="term" value="F:deoxyribodipyrimidine photo-lyase activity"/>
    <property type="evidence" value="ECO:0007669"/>
    <property type="project" value="TreeGrafter"/>
</dbReference>
<gene>
    <name evidence="8" type="ORF">SJAV_09970</name>
</gene>
<dbReference type="InterPro" id="IPR036134">
    <property type="entry name" value="Crypto/Photolyase_FAD-like_sf"/>
</dbReference>
<evidence type="ECO:0000256" key="1">
    <source>
        <dbReference type="ARBA" id="ARBA00022630"/>
    </source>
</evidence>
<dbReference type="InterPro" id="IPR018394">
    <property type="entry name" value="DNA_photolyase_1_CS_C"/>
</dbReference>
<evidence type="ECO:0000256" key="2">
    <source>
        <dbReference type="ARBA" id="ARBA00022827"/>
    </source>
</evidence>
<evidence type="ECO:0000256" key="3">
    <source>
        <dbReference type="ARBA" id="ARBA00022991"/>
    </source>
</evidence>
<dbReference type="GO" id="GO:0003677">
    <property type="term" value="F:DNA binding"/>
    <property type="evidence" value="ECO:0007669"/>
    <property type="project" value="TreeGrafter"/>
</dbReference>
<dbReference type="Gene3D" id="3.40.50.620">
    <property type="entry name" value="HUPs"/>
    <property type="match status" value="1"/>
</dbReference>
<dbReference type="KEGG" id="sjv:SJAV_09970"/>
<keyword evidence="3 6" id="KW-0157">Chromophore</keyword>
<dbReference type="GeneID" id="92353925"/>
<dbReference type="Pfam" id="PF00875">
    <property type="entry name" value="DNA_photolyase"/>
    <property type="match status" value="1"/>
</dbReference>
<comment type="similarity">
    <text evidence="6">Belongs to the DNA photolyase family.</text>
</comment>
<dbReference type="InterPro" id="IPR036155">
    <property type="entry name" value="Crypto/Photolyase_N_sf"/>
</dbReference>
<feature type="binding site" evidence="4">
    <location>
        <begin position="241"/>
        <end position="248"/>
    </location>
    <ligand>
        <name>FAD</name>
        <dbReference type="ChEBI" id="CHEBI:57692"/>
    </ligand>
</feature>
<dbReference type="Pfam" id="PF03441">
    <property type="entry name" value="FAD_binding_7"/>
    <property type="match status" value="1"/>
</dbReference>
<keyword evidence="1 4" id="KW-0285">Flavoprotein</keyword>
<dbReference type="EMBL" id="AP031322">
    <property type="protein sequence ID" value="BFH73053.1"/>
    <property type="molecule type" value="Genomic_DNA"/>
</dbReference>
<dbReference type="InterPro" id="IPR006050">
    <property type="entry name" value="DNA_photolyase_N"/>
</dbReference>
<proteinExistence type="inferred from homology"/>